<evidence type="ECO:0000313" key="1">
    <source>
        <dbReference type="EMBL" id="GAL66053.1"/>
    </source>
</evidence>
<dbReference type="RefSeq" id="WP_369384985.1">
    <property type="nucleotide sequence ID" value="NZ_BBNR01000003.1"/>
</dbReference>
<protein>
    <recommendedName>
        <fullName evidence="3">TonB-dependent receptor</fullName>
    </recommendedName>
</protein>
<comment type="caution">
    <text evidence="1">The sequence shown here is derived from an EMBL/GenBank/DDBJ whole genome shotgun (WGS) entry which is preliminary data.</text>
</comment>
<organism evidence="1 2">
    <name type="scientific">Jejuia pallidilutea</name>
    <dbReference type="NCBI Taxonomy" id="504487"/>
    <lineage>
        <taxon>Bacteria</taxon>
        <taxon>Pseudomonadati</taxon>
        <taxon>Bacteroidota</taxon>
        <taxon>Flavobacteriia</taxon>
        <taxon>Flavobacteriales</taxon>
        <taxon>Flavobacteriaceae</taxon>
        <taxon>Jejuia</taxon>
    </lineage>
</organism>
<dbReference type="EMBL" id="BBNR01000003">
    <property type="protein sequence ID" value="GAL66053.1"/>
    <property type="molecule type" value="Genomic_DNA"/>
</dbReference>
<name>A0A090VPY4_9FLAO</name>
<sequence>MVEKGVPTLNLIIKNKFGKNFEANLSITNILDPDISLIRENTNVEDNSTLLGEFVKDGDVTLREFNRGINLGLTLKYNF</sequence>
<dbReference type="Proteomes" id="UP000029641">
    <property type="component" value="Unassembled WGS sequence"/>
</dbReference>
<dbReference type="AlphaFoldDB" id="A0A090VPY4"/>
<accession>A0A090VPY4</accession>
<evidence type="ECO:0008006" key="3">
    <source>
        <dbReference type="Google" id="ProtNLM"/>
    </source>
</evidence>
<gene>
    <name evidence="1" type="ORF">JCM19301_618</name>
</gene>
<evidence type="ECO:0000313" key="2">
    <source>
        <dbReference type="Proteomes" id="UP000029641"/>
    </source>
</evidence>
<proteinExistence type="predicted"/>
<reference evidence="1 2" key="1">
    <citation type="journal article" date="2014" name="Genome Announc.">
        <title>Draft Genome Sequence of Marine Flavobacterium Jejuia pallidilutea Strain 11shimoA1 and Pigmentation Mutants.</title>
        <authorList>
            <person name="Takatani N."/>
            <person name="Nakanishi M."/>
            <person name="Meirelles P."/>
            <person name="Mino S."/>
            <person name="Suda W."/>
            <person name="Oshima K."/>
            <person name="Hattori M."/>
            <person name="Ohkuma M."/>
            <person name="Hosokawa M."/>
            <person name="Miyashita K."/>
            <person name="Thompson F.L."/>
            <person name="Niwa A."/>
            <person name="Sawabe T."/>
            <person name="Sawabe T."/>
        </authorList>
    </citation>
    <scope>NUCLEOTIDE SEQUENCE [LARGE SCALE GENOMIC DNA]</scope>
    <source>
        <strain evidence="1 2">JCM 19301</strain>
    </source>
</reference>